<protein>
    <submittedName>
        <fullName evidence="1">Head-tail adaptor protein</fullName>
    </submittedName>
</protein>
<name>A0ABY2WX20_9RHOB</name>
<dbReference type="EMBL" id="VCPC01000010">
    <property type="protein sequence ID" value="TMV07330.1"/>
    <property type="molecule type" value="Genomic_DNA"/>
</dbReference>
<evidence type="ECO:0000313" key="2">
    <source>
        <dbReference type="Proteomes" id="UP001191082"/>
    </source>
</evidence>
<dbReference type="Proteomes" id="UP001191082">
    <property type="component" value="Unassembled WGS sequence"/>
</dbReference>
<dbReference type="InterPro" id="IPR038666">
    <property type="entry name" value="SSP1_head-tail_sf"/>
</dbReference>
<accession>A0ABY2WX20</accession>
<sequence>MGAGSLRERIVFERPKSEPDGHGGIETGWTEMFEVRAALRWLRGGESVQAARLSGRQPAVFTIRANDQTRAIAPDWRLRDLRRLALDAGGQPIRGVFNIRAVIETEDRAWIEITAETGVAT</sequence>
<organism evidence="1 2">
    <name type="scientific">Arenibacterium halophilum</name>
    <dbReference type="NCBI Taxonomy" id="2583821"/>
    <lineage>
        <taxon>Bacteria</taxon>
        <taxon>Pseudomonadati</taxon>
        <taxon>Pseudomonadota</taxon>
        <taxon>Alphaproteobacteria</taxon>
        <taxon>Rhodobacterales</taxon>
        <taxon>Paracoccaceae</taxon>
        <taxon>Arenibacterium</taxon>
    </lineage>
</organism>
<dbReference type="Pfam" id="PF05521">
    <property type="entry name" value="Phage_HCP"/>
    <property type="match status" value="1"/>
</dbReference>
<keyword evidence="2" id="KW-1185">Reference proteome</keyword>
<proteinExistence type="predicted"/>
<evidence type="ECO:0000313" key="1">
    <source>
        <dbReference type="EMBL" id="TMV07330.1"/>
    </source>
</evidence>
<dbReference type="Gene3D" id="2.40.10.270">
    <property type="entry name" value="Bacteriophage SPP1 head-tail adaptor protein"/>
    <property type="match status" value="1"/>
</dbReference>
<gene>
    <name evidence="1" type="ORF">FGK64_21920</name>
</gene>
<comment type="caution">
    <text evidence="1">The sequence shown here is derived from an EMBL/GenBank/DDBJ whole genome shotgun (WGS) entry which is preliminary data.</text>
</comment>
<reference evidence="1 2" key="1">
    <citation type="submission" date="2019-05" db="EMBL/GenBank/DDBJ databases">
        <title>Marivita sp. nov. isolated from sea sediment.</title>
        <authorList>
            <person name="Kim W."/>
        </authorList>
    </citation>
    <scope>NUCLEOTIDE SEQUENCE [LARGE SCALE GENOMIC DNA]</scope>
    <source>
        <strain evidence="1 2">CAU 1492</strain>
    </source>
</reference>
<dbReference type="InterPro" id="IPR008767">
    <property type="entry name" value="Phage_SPP1_head-tail_adaptor"/>
</dbReference>